<dbReference type="GO" id="GO:0016757">
    <property type="term" value="F:glycosyltransferase activity"/>
    <property type="evidence" value="ECO:0007669"/>
    <property type="project" value="TreeGrafter"/>
</dbReference>
<dbReference type="Gene3D" id="3.40.50.2000">
    <property type="entry name" value="Glycogen Phosphorylase B"/>
    <property type="match status" value="2"/>
</dbReference>
<protein>
    <recommendedName>
        <fullName evidence="1">D-inositol 3-phosphate glycosyltransferase</fullName>
    </recommendedName>
</protein>
<name>A0A2N9B3C4_STRCX</name>
<accession>A0A2N9B3C4</accession>
<keyword evidence="3" id="KW-1185">Reference proteome</keyword>
<dbReference type="AlphaFoldDB" id="A0A2N9B3C4"/>
<evidence type="ECO:0000313" key="2">
    <source>
        <dbReference type="EMBL" id="SOR77835.1"/>
    </source>
</evidence>
<dbReference type="Proteomes" id="UP000235464">
    <property type="component" value="Chromosome I"/>
</dbReference>
<dbReference type="RefSeq" id="WP_159399445.1">
    <property type="nucleotide sequence ID" value="NZ_LT962942.1"/>
</dbReference>
<dbReference type="OrthoDB" id="9808590at2"/>
<evidence type="ECO:0000313" key="3">
    <source>
        <dbReference type="Proteomes" id="UP000235464"/>
    </source>
</evidence>
<sequence>MRIVECHYEFTGFDDSLVRAGTSVYLWNLVRKFRDAGHDVSAVTPAHGLLGTLAARHPVEDLPWELDEEVPVRLDPCVWNSHPETVRLRLSVRASRITVDGIPIVFLSGGLLDLYSDALYPPAEHEGKDIGFLKPLAFQIAAARYLADRESPGTVVHLHEPRYHYLLPAALAGRGLTVVSTVQTNHPVNMKVYGPEVRGVLEHLGADASVTDGLVDPPLDSYLHRAMRAYLPRTALYADQSTESAADHVSTLAVVLRAVAALDFLSEGQMQHLLTQGGTPFEQLFAELAVARELRRYKDRLVVCGCAIGDEWLTVERTGDRRRRTLGGLGLDPGLPTIYHAGRYALQHKGQKEVFRAVARLLDDGVRCNVLLHCLTAGPLDDADLTGLASRYPDLVRVRTEARTTTELMDWALASDLSVFPSKFELDTFVMAMGEAMSAGTIPVATAQRGMAHFQHAFDLESPGAAGLAVRRSFRVDDPLLTQEVYEGLRHLVKLMETDPERVSALRARAVAVARRFTWDAVARRFLTVFDACLRGEVPSAALATSFPEPGKDAPSAERCGTAVPERDHVLVRWDDTEATQVEVVFPGSPPEVVALDPQPDGSFAGHVPHRGASTLAVLVTRYDGGAAWAELAVS</sequence>
<proteinExistence type="predicted"/>
<gene>
    <name evidence="2" type="ORF">SCNRRL3882_1304</name>
</gene>
<dbReference type="PANTHER" id="PTHR12526">
    <property type="entry name" value="GLYCOSYLTRANSFERASE"/>
    <property type="match status" value="1"/>
</dbReference>
<dbReference type="EMBL" id="LT963352">
    <property type="protein sequence ID" value="SOR77835.1"/>
    <property type="molecule type" value="Genomic_DNA"/>
</dbReference>
<organism evidence="2 3">
    <name type="scientific">Streptomyces chartreusis NRRL 3882</name>
    <dbReference type="NCBI Taxonomy" id="1079985"/>
    <lineage>
        <taxon>Bacteria</taxon>
        <taxon>Bacillati</taxon>
        <taxon>Actinomycetota</taxon>
        <taxon>Actinomycetes</taxon>
        <taxon>Kitasatosporales</taxon>
        <taxon>Streptomycetaceae</taxon>
        <taxon>Streptomyces</taxon>
    </lineage>
</organism>
<reference evidence="3" key="1">
    <citation type="submission" date="2017-11" db="EMBL/GenBank/DDBJ databases">
        <authorList>
            <person name="Wibberg D."/>
        </authorList>
    </citation>
    <scope>NUCLEOTIDE SEQUENCE [LARGE SCALE GENOMIC DNA]</scope>
</reference>
<evidence type="ECO:0000256" key="1">
    <source>
        <dbReference type="ARBA" id="ARBA00021292"/>
    </source>
</evidence>
<dbReference type="PANTHER" id="PTHR12526:SF636">
    <property type="entry name" value="BLL3647 PROTEIN"/>
    <property type="match status" value="1"/>
</dbReference>
<dbReference type="Pfam" id="PF13692">
    <property type="entry name" value="Glyco_trans_1_4"/>
    <property type="match status" value="1"/>
</dbReference>
<dbReference type="SUPFAM" id="SSF53756">
    <property type="entry name" value="UDP-Glycosyltransferase/glycogen phosphorylase"/>
    <property type="match status" value="1"/>
</dbReference>